<dbReference type="Pfam" id="PF02259">
    <property type="entry name" value="FAT"/>
    <property type="match status" value="1"/>
</dbReference>
<accession>A0A4T0MC22</accession>
<dbReference type="GO" id="GO:0000124">
    <property type="term" value="C:SAGA complex"/>
    <property type="evidence" value="ECO:0007669"/>
    <property type="project" value="TreeGrafter"/>
</dbReference>
<dbReference type="SMART" id="SM01343">
    <property type="entry name" value="FATC"/>
    <property type="match status" value="1"/>
</dbReference>
<dbReference type="Pfam" id="PF20175">
    <property type="entry name" value="Tra1_central"/>
    <property type="match status" value="1"/>
</dbReference>
<comment type="caution">
    <text evidence="6">The sequence shown here is derived from an EMBL/GenBank/DDBJ whole genome shotgun (WGS) entry which is preliminary data.</text>
</comment>
<name>A0A4T0MC22_9BASI</name>
<feature type="domain" description="PI3K/PI4K catalytic" evidence="3">
    <location>
        <begin position="3429"/>
        <end position="3776"/>
    </location>
</feature>
<evidence type="ECO:0000313" key="6">
    <source>
        <dbReference type="EMBL" id="TIB79786.1"/>
    </source>
</evidence>
<dbReference type="InterPro" id="IPR011009">
    <property type="entry name" value="Kinase-like_dom_sf"/>
</dbReference>
<dbReference type="PANTHER" id="PTHR11139:SF1">
    <property type="entry name" value="TRANSFORMATION_TRANSCRIPTION DOMAIN-ASSOCIATED PROTEIN"/>
    <property type="match status" value="1"/>
</dbReference>
<dbReference type="PROSITE" id="PS51189">
    <property type="entry name" value="FAT"/>
    <property type="match status" value="1"/>
</dbReference>
<dbReference type="InterPro" id="IPR000403">
    <property type="entry name" value="PI3/4_kinase_cat_dom"/>
</dbReference>
<dbReference type="Pfam" id="PF00454">
    <property type="entry name" value="PI3_PI4_kinase"/>
    <property type="match status" value="1"/>
</dbReference>
<evidence type="ECO:0000313" key="7">
    <source>
        <dbReference type="Proteomes" id="UP000310685"/>
    </source>
</evidence>
<evidence type="ECO:0000259" key="3">
    <source>
        <dbReference type="PROSITE" id="PS50290"/>
    </source>
</evidence>
<evidence type="ECO:0008006" key="8">
    <source>
        <dbReference type="Google" id="ProtNLM"/>
    </source>
</evidence>
<dbReference type="PANTHER" id="PTHR11139">
    <property type="entry name" value="ATAXIA TELANGIECTASIA MUTATED ATM -RELATED"/>
    <property type="match status" value="1"/>
</dbReference>
<dbReference type="InterPro" id="IPR014009">
    <property type="entry name" value="PIK_FAT"/>
</dbReference>
<evidence type="ECO:0000256" key="2">
    <source>
        <dbReference type="SAM" id="MobiDB-lite"/>
    </source>
</evidence>
<dbReference type="SUPFAM" id="SSF56112">
    <property type="entry name" value="Protein kinase-like (PK-like)"/>
    <property type="match status" value="1"/>
</dbReference>
<feature type="compositionally biased region" description="Basic and acidic residues" evidence="2">
    <location>
        <begin position="2057"/>
        <end position="2076"/>
    </location>
</feature>
<dbReference type="GO" id="GO:0006281">
    <property type="term" value="P:DNA repair"/>
    <property type="evidence" value="ECO:0007669"/>
    <property type="project" value="TreeGrafter"/>
</dbReference>
<feature type="compositionally biased region" description="Low complexity" evidence="2">
    <location>
        <begin position="3234"/>
        <end position="3250"/>
    </location>
</feature>
<dbReference type="GO" id="GO:0035267">
    <property type="term" value="C:NuA4 histone acetyltransferase complex"/>
    <property type="evidence" value="ECO:0007669"/>
    <property type="project" value="TreeGrafter"/>
</dbReference>
<gene>
    <name evidence="6" type="ORF">E3Q22_02295</name>
</gene>
<organism evidence="6 7">
    <name type="scientific">Wallemia mellicola</name>
    <dbReference type="NCBI Taxonomy" id="1708541"/>
    <lineage>
        <taxon>Eukaryota</taxon>
        <taxon>Fungi</taxon>
        <taxon>Dikarya</taxon>
        <taxon>Basidiomycota</taxon>
        <taxon>Wallemiomycotina</taxon>
        <taxon>Wallemiomycetes</taxon>
        <taxon>Wallemiales</taxon>
        <taxon>Wallemiaceae</taxon>
        <taxon>Wallemia</taxon>
    </lineage>
</organism>
<dbReference type="PROSITE" id="PS51190">
    <property type="entry name" value="FATC"/>
    <property type="match status" value="1"/>
</dbReference>
<dbReference type="GO" id="GO:0006355">
    <property type="term" value="P:regulation of DNA-templated transcription"/>
    <property type="evidence" value="ECO:0007669"/>
    <property type="project" value="TreeGrafter"/>
</dbReference>
<dbReference type="PROSITE" id="PS50290">
    <property type="entry name" value="PI3_4_KINASE_3"/>
    <property type="match status" value="1"/>
</dbReference>
<dbReference type="CDD" id="cd05163">
    <property type="entry name" value="PIKK_TRRAP"/>
    <property type="match status" value="1"/>
</dbReference>
<sequence>MATDSPPTTSIAKVGISLGVKDFNVDSYAARLIDPDLNLKDKLAISLELRDNIDQISQHQDYAKYLSTLLPAFLGVLRDSKISLSSGSNEHKFRNTILTLVHRFPPSPSISSRVPELFDVLLNTLRNDNEENGWLCVKIIIDLVRSFKKECEGPSKSFLEVFKGMLEQMPNVVSQVFPQDGSGLCSEPSKFKGSGTTAEPNQAPKELLAAFNSFKVITECPIAVVCIVQSYQITLAQYMLDTFVSLSVSILELEAGPQKALHEEAEKEGRINTSISPLIKNRNLYCEFIFAQVKTVSFIAYVCRAWHSYVTPHATTLAKACLRLLKDCPSELYSARKEILVATRHIAGINEIGRPAFLSVFDELLDDDVIVGSGVMTRETLRVLGMGLLADVFGSVRGDLSFEQISKTLNRALVNMLDPTLPPHAHSISIKKIVALIDRIVTANNSNGNTNAPVGQDNPNEMLHMIVHALISKLKSIKLFKDDLVKLKLIPGPRRGVKVEEDEGTDGMDIDNDNEKEQSFVTAKSSADEVDEIAVEQAKPVGALINVIEPSSEKVRDARITFRFTLQASIAAITAFKHIPTNTATGPKGNLNAQGAAGPDSETLCDFFKASVQCFGLYDRKGDKEGAENLENFFTALLRVEALVFQDVIQKMLPYLVDQILEHPPLFNSINVFLSHDPQSQIFLSTLIKFFIENLEVFSSDDHERITLFHKIFKHIMSAISPPNDYLFAGCTGNIMLKSIKLAHKSRNPYNYLILLKILSQAIGGGRYEKFYIEVQALLQSYIDGLTNLLDEADKVNKELIIQLFLILPMRFQVVLPFLHSLTRPLCMALESKNDEIVEQALRLVEICVETLNPVYVDPILAPQIRQIQTGIYRLLKPVPANHKLAHTAVRVLGKLGGRNRKAINIPARVSPRVVDQSASIPVEFHDKEGVKQLNLVPLVDLATKAIQVASDDYAHAVSTDRKVQKGGDEEKAIGILKHSIAPLILNGLNGVLQEDLYQKVLDSLFDAALVPSLTDLSLDFVKELASFILTREMKEGIYLSDGIPALSRIACFTLDAVCSSLKLTVSHDDTLSRDLVTAIIRDVVTETVNEDSQIDVKTYMLNQIASRFASLCHDQLWRCKLAGLAGMNILTGEEVGLGEKWVAGHQIEFYRAAIYILKDMPHELPNDVDEVTAFVKKLIDICNGPNGPVVSENAMDYMEASRPSTPATNIANPFNALNRHMDSPSTSSTPGGTDPQRSQFNHLINILIADLTSPKDIVRKTTQKTLTQLSERTQIPIHELLAPGKGVLSSAIYHKPLRALPVPMQTARIEAVTYCLQLRPPLPPMESQEGENQPESDKGTANEASAATSASVNNKHPGVLEINEDLTRFVHEVLGISDAEDVAIIGQRPPHIVQLALAELRVACVKLLTAATATSDIFRTANQARMRIISVYFKSLYARNSELHGVAHEGIKQVLVQSGKVPKELLQTALKPILINLSDTRRINIAGLDGLARLLELLTNYFKVEIGTKLLEHFKSLLDEKDLKAAPSPKINLPPNATIQQQQQATAMAAQASVQPPLSGDLADLHDVKIMVAIANVFRLLPSAANIYLEQFSNLIVQTEQRFRRVLGSPWTTPLAQYLDRFPNEANEFFFARMDSSEHFNTYRAALISSHAVNLRADVLAKPERIVNSFFSPEALTKTGFALHGLKIVRALMDLSPNLLAGEQKGNVLWEAIWSLWSQYVNSDKPIVDIASRTKEIETLLEILLIHLSNHPDPAMLIYMAEVFTLKLPINLVGLTRFYIKDVALSSSSELKQVILSHFVNKIPDESLSQSHKMFIVRHIVNSIAVVAKYRPNETVIDEAFIGEMHTKVWSPFQKDDEYTGVDNGFLIELLNFSATLVDVVPDLLGEFKKDVIKFGWNSQRHVDTSVKHSGNILMCRFLKAFDSPSNLARNVYVGLLKGVQPETKNMAREALDILTPVLPQRVPERAPAPVSHLPQWAIRIRRVLVEEQQSAAQLSTIYSLIIRHSELFYPIRELFVPHMLNSITRMGIIPSAANDTRQLSIDVLELILQWEQKRMSMSEEDKESQSGDKRRASEVMDDQPAAKRTRSSTATSTPQQGTPQPAPKPYILHHNLRGHAINYLVRFASISNESISAPNSLSARAIELLKGYQSLDSHNDISAKLAYFLKVLTQSELKEESATVHCNSAEVLCALALPEQDAYFLSNLAGMARIIERCYASNINRLHLTLESLVKRIFSILPSVTEDDDSQQGREIKAFSSMIENIINDGLSGSRNPHNALCLLRAWTDVHPDKFDMFIPAHMRLLQIITREHCSTDKKPSYLIDPKLIPFTLELACRRVSQLGEARRIFLTCIVMLIERTTSIDVCSSILDMIKNWITEKKEAFPTAREKAGLLIKMMSIENRQYDIKGVTNDTPSKEASKNLFNDYLELILSIYKDSFYARSELTVRLENAFLLGCRATNGELRSRFIEVFHESMYLSIASRLQYVLGVQNWDSLSNVYWIHQALDLVLGSIKSNNIIVSGEFGENAFVQKLKSFTIEGLIQPVRQLQYIDDESAHEIWVTIFGSAWSSLNRKEQGEITRHMIGLLAQEYHLKQVDARPNIIQSILEGVLIASPSIALPPHLVKYLGKTFGAWHTSILLLEQLTEVGRESESVNELARDALAEIYADLAEEDMFYGLWRRRSGYQETNAALSYEQLGLWSEAQVLHENAQIKARSGNVPFNEPEYAIWEDHWVLCSQKLQQWDLLTDLAKNESNADLLFECAWRTSDWSQDREVIEGAFKNLADIATPRRRIFEAFMSLVRAQDTNEPANDFNKITTEAIQLSLKKWHSLPDIPGPANIPLLHTFQQCVELWDASNIFQTFPATNETNVEQRSSEIKNIVHQWRDRMPNLWDDINIWSDLVAWRSHVFQAINKVYLPIINNLQANPNAPNTGQNSFGYRGYHEMAWTINQFAHVARKHQLQDVCISLLTKIYTLPNIEIQEAFLKLREQARCLYPTTDGLGAGLEVINNTNLHFFAPSQKSEFFTLKGMFTAKLGLHDDATQSFAHAVQTDLNLPRAWAEWGRYNDQQFKAHPENMSLAANAVSCYLQASGLYRNHKSRKLLARVLWLLSLDDVNMTISKAFEKIDMRPQAYKGDFQVWYWVTLIPQLLLSLSHREARHARLILIQIAKKYPQALFFHLRTTREEYTVLRRQAQAVAAAKAERGEPTSGVHFAPPSQGMLTPHLGSPAPPHAKPQQPSQVPQQASQPGQSQVPLYKNPWDWVDEVLSILKTAYPLLTLSLETMVDQISARFKSTPEEDGYRFVNALLSDAIMNYSMRDKNSSLELAQTTRQALNKFVEQAVIGKEKVFANEPGLGSELQLPQYVRKLLVWRKKFEKVLGSRPRFQSLEYSRRHLIEFHLNKYDQIEIPGQYNKHEDEDRSTFLKVARIAPKFEFYKSHGVSWKRLTFVAVNGTRHPFMVQMPPTRHVRREERNQQISRIFNAVIDRRKECRRRNIYFNAPLSVPLSTSLRLVRSDPSTVSLEDIANKHCEELGVDNITPILNYIEKLKAVSKPEDSVSPFRIIVSNLMKYKETTTLSLKMEIIEEIANKYVPEDVLTKYMNRCANSPSEFWMLRKQMTNQIATLIFMTYSFCIAHRQPHRIMITPSTGAVHTTDVIPGSINQECQLSNPESVPFRLTPNLQHYLTSIGIEGLLVSSIVSLGRCLTEPQYDLENQLNLFVREDVSSWFTNQRRQNPSDSEVRKCIQQNVDGIVARATVLGCKYEREQFNQNQGNANNQKVIPACQSVLELIAKATNPIELAKMDPQWAPWI</sequence>
<dbReference type="SMART" id="SM00146">
    <property type="entry name" value="PI3Kc"/>
    <property type="match status" value="1"/>
</dbReference>
<feature type="region of interest" description="Disordered" evidence="2">
    <location>
        <begin position="3199"/>
        <end position="3250"/>
    </location>
</feature>
<dbReference type="InterPro" id="IPR050517">
    <property type="entry name" value="DDR_Repair_Kinase"/>
</dbReference>
<feature type="compositionally biased region" description="Low complexity" evidence="2">
    <location>
        <begin position="1342"/>
        <end position="1354"/>
    </location>
</feature>
<feature type="domain" description="FAT" evidence="4">
    <location>
        <begin position="2622"/>
        <end position="3185"/>
    </location>
</feature>
<dbReference type="Pfam" id="PF20206">
    <property type="entry name" value="Tra1_ring"/>
    <property type="match status" value="1"/>
</dbReference>
<proteinExistence type="inferred from homology"/>
<dbReference type="InterPro" id="IPR046805">
    <property type="entry name" value="Tra1_ring"/>
</dbReference>
<dbReference type="InterPro" id="IPR036940">
    <property type="entry name" value="PI3/4_kinase_cat_sf"/>
</dbReference>
<evidence type="ECO:0000256" key="1">
    <source>
        <dbReference type="ARBA" id="ARBA00007234"/>
    </source>
</evidence>
<dbReference type="InterPro" id="IPR046807">
    <property type="entry name" value="Tra1_central"/>
</dbReference>
<dbReference type="EMBL" id="SPRC01000021">
    <property type="protein sequence ID" value="TIB79786.1"/>
    <property type="molecule type" value="Genomic_DNA"/>
</dbReference>
<feature type="region of interest" description="Disordered" evidence="2">
    <location>
        <begin position="1321"/>
        <end position="1354"/>
    </location>
</feature>
<evidence type="ECO:0000259" key="5">
    <source>
        <dbReference type="PROSITE" id="PS51190"/>
    </source>
</evidence>
<dbReference type="InterPro" id="IPR003152">
    <property type="entry name" value="FATC_dom"/>
</dbReference>
<comment type="similarity">
    <text evidence="1">Belongs to the PI3/PI4-kinase family. TRA1 subfamily.</text>
</comment>
<dbReference type="SUPFAM" id="SSF48371">
    <property type="entry name" value="ARM repeat"/>
    <property type="match status" value="2"/>
</dbReference>
<protein>
    <recommendedName>
        <fullName evidence="8">Non-specific serine/threonine protein kinase</fullName>
    </recommendedName>
</protein>
<feature type="domain" description="FATC" evidence="5">
    <location>
        <begin position="3778"/>
        <end position="3810"/>
    </location>
</feature>
<dbReference type="GO" id="GO:0005634">
    <property type="term" value="C:nucleus"/>
    <property type="evidence" value="ECO:0007669"/>
    <property type="project" value="TreeGrafter"/>
</dbReference>
<dbReference type="Proteomes" id="UP000310685">
    <property type="component" value="Unassembled WGS sequence"/>
</dbReference>
<dbReference type="InterPro" id="IPR016024">
    <property type="entry name" value="ARM-type_fold"/>
</dbReference>
<evidence type="ECO:0000259" key="4">
    <source>
        <dbReference type="PROSITE" id="PS51189"/>
    </source>
</evidence>
<dbReference type="Gene3D" id="1.10.1070.11">
    <property type="entry name" value="Phosphatidylinositol 3-/4-kinase, catalytic domain"/>
    <property type="match status" value="1"/>
</dbReference>
<reference evidence="6 7" key="1">
    <citation type="submission" date="2019-03" db="EMBL/GenBank/DDBJ databases">
        <title>Sequencing 25 genomes of Wallemia mellicola.</title>
        <authorList>
            <person name="Gostincar C."/>
        </authorList>
    </citation>
    <scope>NUCLEOTIDE SEQUENCE [LARGE SCALE GENOMIC DNA]</scope>
    <source>
        <strain evidence="6 7">EXF-6152</strain>
    </source>
</reference>
<feature type="region of interest" description="Disordered" evidence="2">
    <location>
        <begin position="2057"/>
        <end position="2109"/>
    </location>
</feature>
<dbReference type="InterPro" id="IPR003151">
    <property type="entry name" value="PIK-rel_kinase_FAT"/>
</dbReference>